<dbReference type="AlphaFoldDB" id="A0A443NSL3"/>
<keyword evidence="2" id="KW-1185">Reference proteome</keyword>
<dbReference type="Proteomes" id="UP000283530">
    <property type="component" value="Unassembled WGS sequence"/>
</dbReference>
<sequence>MKKCRRRLEERYSCFVFFFVSEYHVTFHLEFDTGEVWRVKTKRLKFKLSFSF</sequence>
<protein>
    <submittedName>
        <fullName evidence="1">Uncharacterized protein</fullName>
    </submittedName>
</protein>
<comment type="caution">
    <text evidence="1">The sequence shown here is derived from an EMBL/GenBank/DDBJ whole genome shotgun (WGS) entry which is preliminary data.</text>
</comment>
<organism evidence="1 2">
    <name type="scientific">Cinnamomum micranthum f. kanehirae</name>
    <dbReference type="NCBI Taxonomy" id="337451"/>
    <lineage>
        <taxon>Eukaryota</taxon>
        <taxon>Viridiplantae</taxon>
        <taxon>Streptophyta</taxon>
        <taxon>Embryophyta</taxon>
        <taxon>Tracheophyta</taxon>
        <taxon>Spermatophyta</taxon>
        <taxon>Magnoliopsida</taxon>
        <taxon>Magnoliidae</taxon>
        <taxon>Laurales</taxon>
        <taxon>Lauraceae</taxon>
        <taxon>Cinnamomum</taxon>
    </lineage>
</organism>
<reference evidence="1 2" key="1">
    <citation type="journal article" date="2019" name="Nat. Plants">
        <title>Stout camphor tree genome fills gaps in understanding of flowering plant genome evolution.</title>
        <authorList>
            <person name="Chaw S.M."/>
            <person name="Liu Y.C."/>
            <person name="Wu Y.W."/>
            <person name="Wang H.Y."/>
            <person name="Lin C.I."/>
            <person name="Wu C.S."/>
            <person name="Ke H.M."/>
            <person name="Chang L.Y."/>
            <person name="Hsu C.Y."/>
            <person name="Yang H.T."/>
            <person name="Sudianto E."/>
            <person name="Hsu M.H."/>
            <person name="Wu K.P."/>
            <person name="Wang L.N."/>
            <person name="Leebens-Mack J.H."/>
            <person name="Tsai I.J."/>
        </authorList>
    </citation>
    <scope>NUCLEOTIDE SEQUENCE [LARGE SCALE GENOMIC DNA]</scope>
    <source>
        <strain evidence="2">cv. Chaw 1501</strain>
        <tissue evidence="1">Young leaves</tissue>
    </source>
</reference>
<evidence type="ECO:0000313" key="2">
    <source>
        <dbReference type="Proteomes" id="UP000283530"/>
    </source>
</evidence>
<accession>A0A443NSL3</accession>
<evidence type="ECO:0000313" key="1">
    <source>
        <dbReference type="EMBL" id="RWR81510.1"/>
    </source>
</evidence>
<dbReference type="EMBL" id="QPKB01000003">
    <property type="protein sequence ID" value="RWR81510.1"/>
    <property type="molecule type" value="Genomic_DNA"/>
</dbReference>
<name>A0A443NSL3_9MAGN</name>
<gene>
    <name evidence="1" type="ORF">CKAN_01019700</name>
</gene>
<proteinExistence type="predicted"/>